<dbReference type="GO" id="GO:0032259">
    <property type="term" value="P:methylation"/>
    <property type="evidence" value="ECO:0007669"/>
    <property type="project" value="UniProtKB-KW"/>
</dbReference>
<keyword evidence="3" id="KW-1185">Reference proteome</keyword>
<dbReference type="GO" id="GO:0008168">
    <property type="term" value="F:methyltransferase activity"/>
    <property type="evidence" value="ECO:0007669"/>
    <property type="project" value="UniProtKB-KW"/>
</dbReference>
<keyword evidence="2" id="KW-0808">Transferase</keyword>
<dbReference type="InterPro" id="IPR006764">
    <property type="entry name" value="SAM_dep_MeTrfase_SAV2177_type"/>
</dbReference>
<dbReference type="InterPro" id="IPR029063">
    <property type="entry name" value="SAM-dependent_MTases_sf"/>
</dbReference>
<feature type="compositionally biased region" description="Basic and acidic residues" evidence="1">
    <location>
        <begin position="20"/>
        <end position="29"/>
    </location>
</feature>
<organism evidence="2 3">
    <name type="scientific">Skermania pinensis</name>
    <dbReference type="NCBI Taxonomy" id="39122"/>
    <lineage>
        <taxon>Bacteria</taxon>
        <taxon>Bacillati</taxon>
        <taxon>Actinomycetota</taxon>
        <taxon>Actinomycetes</taxon>
        <taxon>Mycobacteriales</taxon>
        <taxon>Gordoniaceae</taxon>
        <taxon>Skermania</taxon>
    </lineage>
</organism>
<accession>A0ABX8S8I6</accession>
<feature type="region of interest" description="Disordered" evidence="1">
    <location>
        <begin position="1"/>
        <end position="29"/>
    </location>
</feature>
<dbReference type="EMBL" id="CP079105">
    <property type="protein sequence ID" value="QXQ14184.1"/>
    <property type="molecule type" value="Genomic_DNA"/>
</dbReference>
<proteinExistence type="predicted"/>
<dbReference type="SUPFAM" id="SSF53335">
    <property type="entry name" value="S-adenosyl-L-methionine-dependent methyltransferases"/>
    <property type="match status" value="1"/>
</dbReference>
<protein>
    <submittedName>
        <fullName evidence="2">SAM-dependent methyltransferase</fullName>
    </submittedName>
</protein>
<name>A0ABX8S8I6_9ACTN</name>
<dbReference type="Proteomes" id="UP000887023">
    <property type="component" value="Chromosome"/>
</dbReference>
<reference evidence="2" key="1">
    <citation type="submission" date="2021-07" db="EMBL/GenBank/DDBJ databases">
        <title>Candidatus Kaistella beijingensis sp. nov. isolated from a municipal wastewater treatment plant is involved in sludge foaming.</title>
        <authorList>
            <person name="Song Y."/>
            <person name="Liu S.-J."/>
        </authorList>
    </citation>
    <scope>NUCLEOTIDE SEQUENCE</scope>
    <source>
        <strain evidence="2">DSM 43998</strain>
    </source>
</reference>
<dbReference type="Pfam" id="PF04672">
    <property type="entry name" value="Methyltransf_19"/>
    <property type="match status" value="1"/>
</dbReference>
<evidence type="ECO:0000313" key="3">
    <source>
        <dbReference type="Proteomes" id="UP000887023"/>
    </source>
</evidence>
<sequence>MLRRLRHLPTNKGTAVSSTSDDRSRPRTEIDTTVPHEARVYNYWLGGKDNYEADRVFGDTVAQHIPTIKAMAQANRAFLGRAVRYLVAEAGVTQFLDIGTGIPSADNTHEVAQQIDPSSRIVYVDKDPLVLAHARALMSSTPEGATTYIQADLHEPRSILEHPAVAETLDLDRPVAIMLVAIMMYFHDSDRPAEAIQTLLDAVPSGSFLTITHPTGDFAPAAMARAVTAIEAGGVRFQARSRAEFETLFNGLPTVEPGLVPVAAWRLDLADGPSLVNNPEEVWYWSGVARKP</sequence>
<evidence type="ECO:0000256" key="1">
    <source>
        <dbReference type="SAM" id="MobiDB-lite"/>
    </source>
</evidence>
<dbReference type="PIRSF" id="PIRSF017393">
    <property type="entry name" value="MTase_SAV2177"/>
    <property type="match status" value="1"/>
</dbReference>
<dbReference type="Gene3D" id="3.40.50.150">
    <property type="entry name" value="Vaccinia Virus protein VP39"/>
    <property type="match status" value="1"/>
</dbReference>
<gene>
    <name evidence="2" type="ORF">KV203_01700</name>
</gene>
<evidence type="ECO:0000313" key="2">
    <source>
        <dbReference type="EMBL" id="QXQ14184.1"/>
    </source>
</evidence>
<keyword evidence="2" id="KW-0489">Methyltransferase</keyword>